<sequence length="250" mass="28051">MNQDHALSLDQINAIVGAPTENTFGPNDQIPRYSDLTWWTDHTHQQPYVSSSSKGSYLIHLMMKVAHMIIALLVIPREQRSTISTLELKILYAMALLDDNLIPHYGSLLCNKLTCLSTSWSGKIYCGGIVSLFAKSAPVRAPFPGIHQPLPDDPYLTMKTGTSLPSVGLLTSLIDKSRHIFFPSPSPRRKMKKVEKVMRIMRVTGRHHKILLPWVVSAHPIMLDNHHITSNIWINSSRSIPALTLTIKMS</sequence>
<gene>
    <name evidence="1" type="ORF">LSALG_LOCUS35748</name>
</gene>
<evidence type="ECO:0000313" key="2">
    <source>
        <dbReference type="Proteomes" id="UP001177003"/>
    </source>
</evidence>
<reference evidence="1" key="1">
    <citation type="submission" date="2023-04" db="EMBL/GenBank/DDBJ databases">
        <authorList>
            <person name="Vijverberg K."/>
            <person name="Xiong W."/>
            <person name="Schranz E."/>
        </authorList>
    </citation>
    <scope>NUCLEOTIDE SEQUENCE</scope>
</reference>
<dbReference type="Proteomes" id="UP001177003">
    <property type="component" value="Chromosome 8"/>
</dbReference>
<dbReference type="AlphaFoldDB" id="A0AA36EHJ2"/>
<proteinExistence type="predicted"/>
<dbReference type="EMBL" id="OX465084">
    <property type="protein sequence ID" value="CAI9296906.1"/>
    <property type="molecule type" value="Genomic_DNA"/>
</dbReference>
<organism evidence="1 2">
    <name type="scientific">Lactuca saligna</name>
    <name type="common">Willowleaf lettuce</name>
    <dbReference type="NCBI Taxonomy" id="75948"/>
    <lineage>
        <taxon>Eukaryota</taxon>
        <taxon>Viridiplantae</taxon>
        <taxon>Streptophyta</taxon>
        <taxon>Embryophyta</taxon>
        <taxon>Tracheophyta</taxon>
        <taxon>Spermatophyta</taxon>
        <taxon>Magnoliopsida</taxon>
        <taxon>eudicotyledons</taxon>
        <taxon>Gunneridae</taxon>
        <taxon>Pentapetalae</taxon>
        <taxon>asterids</taxon>
        <taxon>campanulids</taxon>
        <taxon>Asterales</taxon>
        <taxon>Asteraceae</taxon>
        <taxon>Cichorioideae</taxon>
        <taxon>Cichorieae</taxon>
        <taxon>Lactucinae</taxon>
        <taxon>Lactuca</taxon>
    </lineage>
</organism>
<name>A0AA36EHJ2_LACSI</name>
<evidence type="ECO:0000313" key="1">
    <source>
        <dbReference type="EMBL" id="CAI9296906.1"/>
    </source>
</evidence>
<accession>A0AA36EHJ2</accession>
<keyword evidence="2" id="KW-1185">Reference proteome</keyword>
<protein>
    <submittedName>
        <fullName evidence="1">Uncharacterized protein</fullName>
    </submittedName>
</protein>